<protein>
    <submittedName>
        <fullName evidence="5">DNA-binding transcriptional regulator, GntR family</fullName>
    </submittedName>
    <submittedName>
        <fullName evidence="6">GntR family transcriptional regulator</fullName>
    </submittedName>
</protein>
<dbReference type="SMART" id="SM00895">
    <property type="entry name" value="FCD"/>
    <property type="match status" value="1"/>
</dbReference>
<name>A0A4R8V4C7_9MICO</name>
<reference evidence="6 8" key="2">
    <citation type="submission" date="2019-03" db="EMBL/GenBank/DDBJ databases">
        <title>Genomics of glacier-inhabiting Cryobacterium strains.</title>
        <authorList>
            <person name="Liu Q."/>
            <person name="Xin Y.-H."/>
        </authorList>
    </citation>
    <scope>NUCLEOTIDE SEQUENCE [LARGE SCALE GENOMIC DNA]</scope>
    <source>
        <strain evidence="6 8">Hh8</strain>
    </source>
</reference>
<sequence length="228" mass="25628">MARDDAPERTTHADKVYALLFGQLMNGTFDPGAALNIPTLSRKFEVSQTPIREALARLEHTGLVHREALRGYFVAPLFSEVELDKLMEARLVLEPALALEAGRRVTPEFLAKLLVPIDDLLRLSESQVVRSFREYWSADEDFHSLIAEQSANPFLEGAYRSLGGQVQRFRLFVKLGSADARFAAAEHRQIYDAFVARAPEAAADLMRHHIESARLRALSDRKTILANE</sequence>
<dbReference type="InterPro" id="IPR008920">
    <property type="entry name" value="TF_FadR/GntR_C"/>
</dbReference>
<evidence type="ECO:0000313" key="7">
    <source>
        <dbReference type="Proteomes" id="UP000199639"/>
    </source>
</evidence>
<dbReference type="EMBL" id="SOFD01000024">
    <property type="protein sequence ID" value="TFB77536.1"/>
    <property type="molecule type" value="Genomic_DNA"/>
</dbReference>
<gene>
    <name evidence="6" type="ORF">E3O21_07575</name>
    <name evidence="5" type="ORF">SAMN05216368_101107</name>
</gene>
<dbReference type="GO" id="GO:0003700">
    <property type="term" value="F:DNA-binding transcription factor activity"/>
    <property type="evidence" value="ECO:0007669"/>
    <property type="project" value="InterPro"/>
</dbReference>
<dbReference type="RefSeq" id="WP_092338195.1">
    <property type="nucleotide sequence ID" value="NZ_FNIB01000001.1"/>
</dbReference>
<dbReference type="Pfam" id="PF07729">
    <property type="entry name" value="FCD"/>
    <property type="match status" value="1"/>
</dbReference>
<dbReference type="InterPro" id="IPR011711">
    <property type="entry name" value="GntR_C"/>
</dbReference>
<dbReference type="InterPro" id="IPR036390">
    <property type="entry name" value="WH_DNA-bd_sf"/>
</dbReference>
<dbReference type="AlphaFoldDB" id="A0A4R8V4C7"/>
<dbReference type="PANTHER" id="PTHR43537:SF5">
    <property type="entry name" value="UXU OPERON TRANSCRIPTIONAL REGULATOR"/>
    <property type="match status" value="1"/>
</dbReference>
<proteinExistence type="predicted"/>
<dbReference type="SUPFAM" id="SSF46785">
    <property type="entry name" value="Winged helix' DNA-binding domain"/>
    <property type="match status" value="1"/>
</dbReference>
<evidence type="ECO:0000256" key="1">
    <source>
        <dbReference type="ARBA" id="ARBA00023015"/>
    </source>
</evidence>
<dbReference type="Gene3D" id="1.20.120.530">
    <property type="entry name" value="GntR ligand-binding domain-like"/>
    <property type="match status" value="1"/>
</dbReference>
<dbReference type="InterPro" id="IPR036388">
    <property type="entry name" value="WH-like_DNA-bd_sf"/>
</dbReference>
<evidence type="ECO:0000313" key="8">
    <source>
        <dbReference type="Proteomes" id="UP000298252"/>
    </source>
</evidence>
<evidence type="ECO:0000313" key="6">
    <source>
        <dbReference type="EMBL" id="TFB77536.1"/>
    </source>
</evidence>
<evidence type="ECO:0000256" key="3">
    <source>
        <dbReference type="ARBA" id="ARBA00023163"/>
    </source>
</evidence>
<reference evidence="5 7" key="1">
    <citation type="submission" date="2016-10" db="EMBL/GenBank/DDBJ databases">
        <authorList>
            <person name="Varghese N."/>
            <person name="Submissions S."/>
        </authorList>
    </citation>
    <scope>NUCLEOTIDE SEQUENCE [LARGE SCALE GENOMIC DNA]</scope>
    <source>
        <strain evidence="5 7">CGMCC 1.11215</strain>
    </source>
</reference>
<dbReference type="Gene3D" id="1.10.10.10">
    <property type="entry name" value="Winged helix-like DNA-binding domain superfamily/Winged helix DNA-binding domain"/>
    <property type="match status" value="1"/>
</dbReference>
<evidence type="ECO:0000313" key="5">
    <source>
        <dbReference type="EMBL" id="SDM48219.1"/>
    </source>
</evidence>
<dbReference type="Proteomes" id="UP000199639">
    <property type="component" value="Unassembled WGS sequence"/>
</dbReference>
<feature type="domain" description="HTH gntR-type" evidence="4">
    <location>
        <begin position="10"/>
        <end position="77"/>
    </location>
</feature>
<keyword evidence="8" id="KW-1185">Reference proteome</keyword>
<organism evidence="5 7">
    <name type="scientific">Cryobacterium flavum</name>
    <dbReference type="NCBI Taxonomy" id="1424659"/>
    <lineage>
        <taxon>Bacteria</taxon>
        <taxon>Bacillati</taxon>
        <taxon>Actinomycetota</taxon>
        <taxon>Actinomycetes</taxon>
        <taxon>Micrococcales</taxon>
        <taxon>Microbacteriaceae</taxon>
        <taxon>Cryobacterium</taxon>
    </lineage>
</organism>
<dbReference type="SMART" id="SM00345">
    <property type="entry name" value="HTH_GNTR"/>
    <property type="match status" value="1"/>
</dbReference>
<dbReference type="SUPFAM" id="SSF48008">
    <property type="entry name" value="GntR ligand-binding domain-like"/>
    <property type="match status" value="1"/>
</dbReference>
<keyword evidence="2 5" id="KW-0238">DNA-binding</keyword>
<dbReference type="GO" id="GO:0003677">
    <property type="term" value="F:DNA binding"/>
    <property type="evidence" value="ECO:0007669"/>
    <property type="project" value="UniProtKB-KW"/>
</dbReference>
<keyword evidence="1" id="KW-0805">Transcription regulation</keyword>
<keyword evidence="3" id="KW-0804">Transcription</keyword>
<dbReference type="EMBL" id="FNIB01000001">
    <property type="protein sequence ID" value="SDM48219.1"/>
    <property type="molecule type" value="Genomic_DNA"/>
</dbReference>
<dbReference type="STRING" id="1424659.SAMN05216368_101107"/>
<dbReference type="Pfam" id="PF00392">
    <property type="entry name" value="GntR"/>
    <property type="match status" value="1"/>
</dbReference>
<evidence type="ECO:0000256" key="2">
    <source>
        <dbReference type="ARBA" id="ARBA00023125"/>
    </source>
</evidence>
<accession>A0A4R8V4C7</accession>
<dbReference type="PANTHER" id="PTHR43537">
    <property type="entry name" value="TRANSCRIPTIONAL REGULATOR, GNTR FAMILY"/>
    <property type="match status" value="1"/>
</dbReference>
<dbReference type="PROSITE" id="PS50949">
    <property type="entry name" value="HTH_GNTR"/>
    <property type="match status" value="1"/>
</dbReference>
<dbReference type="Proteomes" id="UP000298252">
    <property type="component" value="Unassembled WGS sequence"/>
</dbReference>
<dbReference type="InterPro" id="IPR000524">
    <property type="entry name" value="Tscrpt_reg_HTH_GntR"/>
</dbReference>
<evidence type="ECO:0000259" key="4">
    <source>
        <dbReference type="PROSITE" id="PS50949"/>
    </source>
</evidence>